<dbReference type="SMART" id="SM00220">
    <property type="entry name" value="S_TKc"/>
    <property type="match status" value="1"/>
</dbReference>
<feature type="compositionally biased region" description="Acidic residues" evidence="3">
    <location>
        <begin position="533"/>
        <end position="545"/>
    </location>
</feature>
<feature type="domain" description="Protein kinase" evidence="4">
    <location>
        <begin position="10"/>
        <end position="265"/>
    </location>
</feature>
<feature type="region of interest" description="Disordered" evidence="3">
    <location>
        <begin position="271"/>
        <end position="308"/>
    </location>
</feature>
<protein>
    <recommendedName>
        <fullName evidence="4">Protein kinase domain-containing protein</fullName>
    </recommendedName>
</protein>
<feature type="region of interest" description="Disordered" evidence="3">
    <location>
        <begin position="509"/>
        <end position="556"/>
    </location>
</feature>
<dbReference type="SUPFAM" id="SSF48371">
    <property type="entry name" value="ARM repeat"/>
    <property type="match status" value="1"/>
</dbReference>
<dbReference type="PROSITE" id="PS50011">
    <property type="entry name" value="PROTEIN_KINASE_DOM"/>
    <property type="match status" value="1"/>
</dbReference>
<accession>A0AAD7XHE7</accession>
<name>A0AAD7XHE7_9STRA</name>
<comment type="caution">
    <text evidence="5">The sequence shown here is derived from an EMBL/GenBank/DDBJ whole genome shotgun (WGS) entry which is preliminary data.</text>
</comment>
<dbReference type="PROSITE" id="PS00108">
    <property type="entry name" value="PROTEIN_KINASE_ST"/>
    <property type="match status" value="1"/>
</dbReference>
<dbReference type="Proteomes" id="UP001230188">
    <property type="component" value="Unassembled WGS sequence"/>
</dbReference>
<dbReference type="CDD" id="cd06627">
    <property type="entry name" value="STKc_Cdc7_like"/>
    <property type="match status" value="1"/>
</dbReference>
<dbReference type="SUPFAM" id="SSF56112">
    <property type="entry name" value="Protein kinase-like (PK-like)"/>
    <property type="match status" value="1"/>
</dbReference>
<dbReference type="EMBL" id="JAQMWT010000421">
    <property type="protein sequence ID" value="KAJ8601557.1"/>
    <property type="molecule type" value="Genomic_DNA"/>
</dbReference>
<feature type="region of interest" description="Disordered" evidence="3">
    <location>
        <begin position="1207"/>
        <end position="1230"/>
    </location>
</feature>
<feature type="region of interest" description="Disordered" evidence="3">
    <location>
        <begin position="799"/>
        <end position="820"/>
    </location>
</feature>
<dbReference type="Pfam" id="PF00069">
    <property type="entry name" value="Pkinase"/>
    <property type="match status" value="1"/>
</dbReference>
<reference evidence="5" key="1">
    <citation type="submission" date="2023-01" db="EMBL/GenBank/DDBJ databases">
        <title>Metagenome sequencing of chrysophaentin producing Chrysophaeum taylorii.</title>
        <authorList>
            <person name="Davison J."/>
            <person name="Bewley C."/>
        </authorList>
    </citation>
    <scope>NUCLEOTIDE SEQUENCE</scope>
    <source>
        <strain evidence="5">NIES-1699</strain>
    </source>
</reference>
<evidence type="ECO:0000256" key="2">
    <source>
        <dbReference type="ARBA" id="ARBA00022840"/>
    </source>
</evidence>
<dbReference type="GO" id="GO:0004674">
    <property type="term" value="F:protein serine/threonine kinase activity"/>
    <property type="evidence" value="ECO:0007669"/>
    <property type="project" value="TreeGrafter"/>
</dbReference>
<feature type="region of interest" description="Disordered" evidence="3">
    <location>
        <begin position="440"/>
        <end position="473"/>
    </location>
</feature>
<evidence type="ECO:0000313" key="6">
    <source>
        <dbReference type="Proteomes" id="UP001230188"/>
    </source>
</evidence>
<keyword evidence="1" id="KW-0547">Nucleotide-binding</keyword>
<dbReference type="InterPro" id="IPR016024">
    <property type="entry name" value="ARM-type_fold"/>
</dbReference>
<dbReference type="InterPro" id="IPR008271">
    <property type="entry name" value="Ser/Thr_kinase_AS"/>
</dbReference>
<feature type="region of interest" description="Disordered" evidence="3">
    <location>
        <begin position="992"/>
        <end position="1011"/>
    </location>
</feature>
<sequence>MSSEVIGGTYTLGGVIGRGGQAVVHQAWQRKTGAFVAIKKLKVKGPDGGSLESIATEIELLSKLDHPNIVKYFDVVDDDGHLHIVLEYMENGSLASVRKHFGNFSEPVCAMYMRQVLAGLDYLHAQGVLHRDIKGANILTTKDGVAKLADFGLAARAATFGDASVQDEVIGSPYWMAPEIIEMSAAPSAACDIWSLGCTIIELTAGKPPHFDLAPMAALFRIVQDDVPPLPGGISEALRDFLLQCFNRESVLRAGARALLGHAWLARARTSSSANAGDAGNPPPPRLAAVEEDEPLGGASKTASWSTARDKSESIPIVSLRSLTSDTAYDDEAAAKMPAELRLSDSDLDAFLDDHRRASGGQHLGSLLSAFLEVTAADDDDEENWAAAAMAGASADVEPRLPSLSVVCDEQNLLDKLSAQVDEGLLSPTPFLTTTTITSTTTTTTASADEPPALARAGSAEARTTRRRDTLARFRENDDDESFDFGLDLEKSVDELELSERLAKQVARPSISVATKASSSSSSASPSLRSDGEYSECSDFPDDDSSSSNGRGSSLVDEDPFASCLFDDERDFLHDDARERETRRLDEIETLLERLPLAFADGATTEVVLNQKTEAACAALRRLVDRKNETEPICLREHAVSSLLEAVERSLERRCVATTVAVLRVVHAVCRRGDLEAVVALGLTPLLARVVKDLLPNDAGCSSALVHVASVVERVCSHGSDDAVRLFIGGDGLGVLCHLLLPAGGGDAGLPEDHAVAADDGVEGVEAGSVVDVHRWSAAKVAVDALLCVLRREGRAEPKPLLRSGSSDQKLRERAVGRANSRAARPSRNSICLALARLDAPPRLASGLAAAIQLEDAARRAISKTNDEPARRRIAGASALAERSAAALCAFCEADAHVRDRVARSRTVKVILAVLAAAPKRVALMTAQEEHDDDDDDDDVFSEADAHTRLAVALVKALKALCMASAEALEALASAGAIEVVVGLLAAAQRGDGETLSDDDDDDDEDDDPAAAAATAAEKNFPHRDELEDQLVPCLYYLCRIDRARLARAAACGAARRLAACVARRRHLKQFALAILCELCHAASADCVVSADPDDDHPDDEHPDDDSGKPGDNTIASELWRAGGVKLYSRLLAEAYWGVRALAALAAWLARDATRRVQAELATPTCAERVVALLRASQRAEFEHALPPLRDALERSSPFAASLLAVGSRRRGGGPDDAPPGQPKKRKRRRHAFAREIGRRLRRHTSAIVRKALLEILRAALKAAPHPRGLLSQADLVLTLERLAVRDADQVLVRDLALSILAARYADDPPPPPPPPPPRLSAAKVSPSARRDPTPTTSL</sequence>
<organism evidence="5 6">
    <name type="scientific">Chrysophaeum taylorii</name>
    <dbReference type="NCBI Taxonomy" id="2483200"/>
    <lineage>
        <taxon>Eukaryota</taxon>
        <taxon>Sar</taxon>
        <taxon>Stramenopiles</taxon>
        <taxon>Ochrophyta</taxon>
        <taxon>Pelagophyceae</taxon>
        <taxon>Pelagomonadales</taxon>
        <taxon>Pelagomonadaceae</taxon>
        <taxon>Chrysophaeum</taxon>
    </lineage>
</organism>
<evidence type="ECO:0000256" key="3">
    <source>
        <dbReference type="SAM" id="MobiDB-lite"/>
    </source>
</evidence>
<feature type="compositionally biased region" description="Acidic residues" evidence="3">
    <location>
        <begin position="995"/>
        <end position="1009"/>
    </location>
</feature>
<feature type="compositionally biased region" description="Acidic residues" evidence="3">
    <location>
        <begin position="1092"/>
        <end position="1104"/>
    </location>
</feature>
<dbReference type="InterPro" id="IPR050629">
    <property type="entry name" value="STE20/SPS1-PAK"/>
</dbReference>
<evidence type="ECO:0000256" key="1">
    <source>
        <dbReference type="ARBA" id="ARBA00022741"/>
    </source>
</evidence>
<dbReference type="PANTHER" id="PTHR48012:SF26">
    <property type="entry name" value="SERINE_THREONINE-PROTEIN KINASE DDB_G0283821-RELATED"/>
    <property type="match status" value="1"/>
</dbReference>
<feature type="compositionally biased region" description="Pro residues" evidence="3">
    <location>
        <begin position="1308"/>
        <end position="1319"/>
    </location>
</feature>
<evidence type="ECO:0000313" key="5">
    <source>
        <dbReference type="EMBL" id="KAJ8601557.1"/>
    </source>
</evidence>
<dbReference type="PANTHER" id="PTHR48012">
    <property type="entry name" value="STERILE20-LIKE KINASE, ISOFORM B-RELATED"/>
    <property type="match status" value="1"/>
</dbReference>
<keyword evidence="6" id="KW-1185">Reference proteome</keyword>
<dbReference type="InterPro" id="IPR000719">
    <property type="entry name" value="Prot_kinase_dom"/>
</dbReference>
<gene>
    <name evidence="5" type="ORF">CTAYLR_005244</name>
</gene>
<dbReference type="Gene3D" id="1.25.10.10">
    <property type="entry name" value="Leucine-rich Repeat Variant"/>
    <property type="match status" value="1"/>
</dbReference>
<dbReference type="GO" id="GO:0005524">
    <property type="term" value="F:ATP binding"/>
    <property type="evidence" value="ECO:0007669"/>
    <property type="project" value="UniProtKB-KW"/>
</dbReference>
<feature type="region of interest" description="Disordered" evidence="3">
    <location>
        <begin position="1091"/>
        <end position="1113"/>
    </location>
</feature>
<feature type="compositionally biased region" description="Basic and acidic residues" evidence="3">
    <location>
        <begin position="463"/>
        <end position="473"/>
    </location>
</feature>
<keyword evidence="2" id="KW-0067">ATP-binding</keyword>
<feature type="region of interest" description="Disordered" evidence="3">
    <location>
        <begin position="1304"/>
        <end position="1339"/>
    </location>
</feature>
<dbReference type="InterPro" id="IPR011989">
    <property type="entry name" value="ARM-like"/>
</dbReference>
<dbReference type="GO" id="GO:0005737">
    <property type="term" value="C:cytoplasm"/>
    <property type="evidence" value="ECO:0007669"/>
    <property type="project" value="TreeGrafter"/>
</dbReference>
<feature type="compositionally biased region" description="Low complexity" evidence="3">
    <location>
        <begin position="510"/>
        <end position="529"/>
    </location>
</feature>
<evidence type="ECO:0000259" key="4">
    <source>
        <dbReference type="PROSITE" id="PS50011"/>
    </source>
</evidence>
<dbReference type="Gene3D" id="1.10.510.10">
    <property type="entry name" value="Transferase(Phosphotransferase) domain 1"/>
    <property type="match status" value="1"/>
</dbReference>
<proteinExistence type="predicted"/>
<dbReference type="InterPro" id="IPR011009">
    <property type="entry name" value="Kinase-like_dom_sf"/>
</dbReference>